<reference evidence="2" key="2">
    <citation type="submission" date="2020-11" db="EMBL/GenBank/DDBJ databases">
        <authorList>
            <consortium name="NCBI Pathogen Detection Project"/>
        </authorList>
    </citation>
    <scope>NUCLEOTIDE SEQUENCE</scope>
    <source>
        <strain evidence="2">YDC697-2</strain>
    </source>
</reference>
<dbReference type="EMBL" id="DACSDU010000007">
    <property type="protein sequence ID" value="HAT1585865.1"/>
    <property type="molecule type" value="Genomic_DNA"/>
</dbReference>
<evidence type="ECO:0000256" key="1">
    <source>
        <dbReference type="ARBA" id="ARBA00007059"/>
    </source>
</evidence>
<sequence>MLRGLILLKVYVKAEIIFSFTQIIHPVAAEVVSYLNNNMPLEDCKHIHFSPAIRCSESWMVWRAWCFEPDAGEGLNRYILQYGILRASSS</sequence>
<dbReference type="Pfam" id="PF06006">
    <property type="entry name" value="DUF905"/>
    <property type="match status" value="1"/>
</dbReference>
<name>A0A8H9TVG2_9ENTR</name>
<gene>
    <name evidence="2" type="ORF">I8Y00_002207</name>
</gene>
<dbReference type="AlphaFoldDB" id="A0A8H9TVG2"/>
<protein>
    <submittedName>
        <fullName evidence="2">DUF905 domain-containing protein</fullName>
    </submittedName>
</protein>
<evidence type="ECO:0000313" key="2">
    <source>
        <dbReference type="EMBL" id="HAT1585865.1"/>
    </source>
</evidence>
<comment type="similarity">
    <text evidence="1">Belongs to the UPF0401 family.</text>
</comment>
<dbReference type="Gene3D" id="3.30.160.130">
    <property type="entry name" value="ykff protein like domains"/>
    <property type="match status" value="1"/>
</dbReference>
<dbReference type="Proteomes" id="UP000864563">
    <property type="component" value="Unassembled WGS sequence"/>
</dbReference>
<dbReference type="InterPro" id="IPR038612">
    <property type="entry name" value="YkfF-like_sf"/>
</dbReference>
<dbReference type="SUPFAM" id="SSF54786">
    <property type="entry name" value="YcfA/nrd intein domain"/>
    <property type="match status" value="1"/>
</dbReference>
<organism evidence="2">
    <name type="scientific">Citrobacter farmeri</name>
    <dbReference type="NCBI Taxonomy" id="67824"/>
    <lineage>
        <taxon>Bacteria</taxon>
        <taxon>Pseudomonadati</taxon>
        <taxon>Pseudomonadota</taxon>
        <taxon>Gammaproteobacteria</taxon>
        <taxon>Enterobacterales</taxon>
        <taxon>Enterobacteriaceae</taxon>
        <taxon>Citrobacter</taxon>
    </lineage>
</organism>
<proteinExistence type="inferred from homology"/>
<accession>A0A8H9TVG2</accession>
<comment type="caution">
    <text evidence="2">The sequence shown here is derived from an EMBL/GenBank/DDBJ whole genome shotgun (WGS) entry which is preliminary data.</text>
</comment>
<reference evidence="2" key="1">
    <citation type="journal article" date="2018" name="Genome Biol.">
        <title>SKESA: strategic k-mer extension for scrupulous assemblies.</title>
        <authorList>
            <person name="Souvorov A."/>
            <person name="Agarwala R."/>
            <person name="Lipman D.J."/>
        </authorList>
    </citation>
    <scope>NUCLEOTIDE SEQUENCE</scope>
    <source>
        <strain evidence="2">YDC697-2</strain>
    </source>
</reference>
<dbReference type="InterPro" id="IPR009253">
    <property type="entry name" value="DUF905"/>
</dbReference>